<accession>A0ABS1XQ47</accession>
<dbReference type="SUPFAM" id="SSF53474">
    <property type="entry name" value="alpha/beta-Hydrolases"/>
    <property type="match status" value="1"/>
</dbReference>
<keyword evidence="4" id="KW-1185">Reference proteome</keyword>
<comment type="similarity">
    <text evidence="1">Belongs to the thioesterase family.</text>
</comment>
<evidence type="ECO:0000256" key="1">
    <source>
        <dbReference type="ARBA" id="ARBA00007169"/>
    </source>
</evidence>
<reference evidence="3 4" key="1">
    <citation type="submission" date="2021-01" db="EMBL/GenBank/DDBJ databases">
        <title>Draft genome sequence of Micromonospora sp. strain STR1_7.</title>
        <authorList>
            <person name="Karlyshev A."/>
            <person name="Jawad R."/>
        </authorList>
    </citation>
    <scope>NUCLEOTIDE SEQUENCE [LARGE SCALE GENOMIC DNA]</scope>
    <source>
        <strain evidence="3 4">STR1-7</strain>
    </source>
</reference>
<dbReference type="Pfam" id="PF00975">
    <property type="entry name" value="Thioesterase"/>
    <property type="match status" value="1"/>
</dbReference>
<dbReference type="InterPro" id="IPR029058">
    <property type="entry name" value="AB_hydrolase_fold"/>
</dbReference>
<dbReference type="PANTHER" id="PTHR11487:SF0">
    <property type="entry name" value="S-ACYL FATTY ACID SYNTHASE THIOESTERASE, MEDIUM CHAIN"/>
    <property type="match status" value="1"/>
</dbReference>
<proteinExistence type="inferred from homology"/>
<dbReference type="InterPro" id="IPR012223">
    <property type="entry name" value="TEII"/>
</dbReference>
<dbReference type="PANTHER" id="PTHR11487">
    <property type="entry name" value="THIOESTERASE"/>
    <property type="match status" value="1"/>
</dbReference>
<sequence>MPDPALRLVVFPHAGASGTAYHPLAREIPADWDLLLLDLPGRGQRHRQPARQDMGLLVAEVTEDIVPWTGPRMALFGHSLGAVVATEVARGLEDRGVGLTWLGVSGRIAPHGERVRPIRPELPDDELMRALIELGGVPDRIEELPEFRERFLNVVRADLRMLDSYVPDPGRAPLRVPLTVFGGMDDPLTPPAGLAGWSHETEGSVRQHLCPGEHFFFFGDCFPPFARLLVAEIESAYGE</sequence>
<evidence type="ECO:0000259" key="2">
    <source>
        <dbReference type="Pfam" id="PF00975"/>
    </source>
</evidence>
<evidence type="ECO:0000313" key="4">
    <source>
        <dbReference type="Proteomes" id="UP000601027"/>
    </source>
</evidence>
<gene>
    <name evidence="3" type="ORF">JNW91_05635</name>
</gene>
<name>A0ABS1XQ47_9ACTN</name>
<dbReference type="InterPro" id="IPR001031">
    <property type="entry name" value="Thioesterase"/>
</dbReference>
<dbReference type="RefSeq" id="WP_203173865.1">
    <property type="nucleotide sequence ID" value="NZ_JAEVHM010000015.1"/>
</dbReference>
<protein>
    <submittedName>
        <fullName evidence="3">Thioesterase</fullName>
    </submittedName>
</protein>
<dbReference type="Proteomes" id="UP000601027">
    <property type="component" value="Unassembled WGS sequence"/>
</dbReference>
<dbReference type="Gene3D" id="3.40.50.1820">
    <property type="entry name" value="alpha/beta hydrolase"/>
    <property type="match status" value="1"/>
</dbReference>
<organism evidence="3 4">
    <name type="scientific">Micromonospora parastrephiae</name>
    <dbReference type="NCBI Taxonomy" id="2806101"/>
    <lineage>
        <taxon>Bacteria</taxon>
        <taxon>Bacillati</taxon>
        <taxon>Actinomycetota</taxon>
        <taxon>Actinomycetes</taxon>
        <taxon>Micromonosporales</taxon>
        <taxon>Micromonosporaceae</taxon>
        <taxon>Micromonospora</taxon>
    </lineage>
</organism>
<dbReference type="EMBL" id="JAEVHM010000015">
    <property type="protein sequence ID" value="MBM0231391.1"/>
    <property type="molecule type" value="Genomic_DNA"/>
</dbReference>
<comment type="caution">
    <text evidence="3">The sequence shown here is derived from an EMBL/GenBank/DDBJ whole genome shotgun (WGS) entry which is preliminary data.</text>
</comment>
<feature type="domain" description="Thioesterase" evidence="2">
    <location>
        <begin position="7"/>
        <end position="219"/>
    </location>
</feature>
<evidence type="ECO:0000313" key="3">
    <source>
        <dbReference type="EMBL" id="MBM0231391.1"/>
    </source>
</evidence>